<sequence>MDIPVDFHYDEVNFYDEQESGEPPAPLGALAYLKGSFDGTGLNTIFRPNCGPPPLGTKFHRPVSPVPPTFPSDNVLELNLTADHITFSSRSLGRVPNRGFGSQNDITLNGVSYVQHVNDMTNVKTGLGNKPKPTGIHFETGLWMNIPATNVNPVLNESLTRMGSIPHGTTINAQCLFPTSTQDGPPNILPVSIKPFAEGNIHEKVHGIHSLHVDKKNTPRLPQDLTKFIATGTINQAILDDPNTVLRTAIEGLNITETITFAVSTEPPAPEFGGGTANIAFLNGTPGATNPNAHINKMKAQFWIEKVQWPLEIPVYKPGQAPLQISPKNARSGLPTPVFQVSPPYEITKPRTITAPAILIQYSQVVFMTFDQITWPHISVSTLAPSDPIPVPDSVWS</sequence>
<name>A0A093XL11_TALMA</name>
<proteinExistence type="predicted"/>
<dbReference type="NCBIfam" id="NF040572">
    <property type="entry name" value="heme_bind_FMP"/>
    <property type="match status" value="1"/>
</dbReference>
<dbReference type="HOGENOM" id="CLU_047583_0_0_1"/>
<organism evidence="1">
    <name type="scientific">Talaromyces marneffei PM1</name>
    <dbReference type="NCBI Taxonomy" id="1077442"/>
    <lineage>
        <taxon>Eukaryota</taxon>
        <taxon>Fungi</taxon>
        <taxon>Dikarya</taxon>
        <taxon>Ascomycota</taxon>
        <taxon>Pezizomycotina</taxon>
        <taxon>Eurotiomycetes</taxon>
        <taxon>Eurotiomycetidae</taxon>
        <taxon>Eurotiales</taxon>
        <taxon>Trichocomaceae</taxon>
        <taxon>Talaromyces</taxon>
        <taxon>Talaromyces sect. Talaromyces</taxon>
    </lineage>
</organism>
<reference key="1">
    <citation type="journal article" date="2014" name="PLoS Genet.">
        <title>Signature Gene Expression Reveals Novel Clues to the Molecular Mechanisms of Dimorphic Transition in Penicillium marneffei.</title>
        <authorList>
            <person name="Yang E."/>
            <person name="Wang G."/>
            <person name="Cai J."/>
            <person name="Woo P.C."/>
            <person name="Lau S.K."/>
            <person name="Yuen K.-Y."/>
            <person name="Chow W.-N."/>
            <person name="Lin X."/>
        </authorList>
    </citation>
    <scope>NUCLEOTIDE SEQUENCE [LARGE SCALE GENOMIC DNA]</scope>
    <source>
        <strain>PM1</strain>
    </source>
</reference>
<comment type="caution">
    <text evidence="1">The sequence shown here is derived from an EMBL/GenBank/DDBJ whole genome shotgun (WGS) entry which is preliminary data.</text>
</comment>
<dbReference type="EMBL" id="JPOX01000021">
    <property type="protein sequence ID" value="KFX45938.1"/>
    <property type="molecule type" value="Genomic_DNA"/>
</dbReference>
<accession>A0A093XL11</accession>
<protein>
    <submittedName>
        <fullName evidence="1">Uncharacterized protein</fullName>
    </submittedName>
</protein>
<dbReference type="eggNOG" id="ENOG502QUHS">
    <property type="taxonomic scope" value="Eukaryota"/>
</dbReference>
<dbReference type="InterPro" id="IPR047975">
    <property type="entry name" value="Heme_bind_FMP"/>
</dbReference>
<reference evidence="1" key="2">
    <citation type="journal article" date="2014" name="PLoS Genet.">
        <title>Signature gene expression reveals novel clues to the molecular mechanisms of dimorphic transition in Penicillium marneffei.</title>
        <authorList>
            <person name="Yang E."/>
            <person name="Wang G."/>
            <person name="Cai J."/>
            <person name="Woo P.C."/>
            <person name="Lau S.K."/>
            <person name="Yuen K.-Y."/>
            <person name="Chow W.-N."/>
            <person name="Lin X."/>
        </authorList>
    </citation>
    <scope>NUCLEOTIDE SEQUENCE</scope>
    <source>
        <strain evidence="1">PM1</strain>
    </source>
</reference>
<dbReference type="AlphaFoldDB" id="A0A093XL11"/>
<gene>
    <name evidence="1" type="ORF">GQ26_0211250</name>
</gene>
<evidence type="ECO:0000313" key="1">
    <source>
        <dbReference type="EMBL" id="KFX45938.1"/>
    </source>
</evidence>